<feature type="region of interest" description="Disordered" evidence="1">
    <location>
        <begin position="227"/>
        <end position="257"/>
    </location>
</feature>
<organism evidence="3 4">
    <name type="scientific">Mya arenaria</name>
    <name type="common">Soft-shell clam</name>
    <dbReference type="NCBI Taxonomy" id="6604"/>
    <lineage>
        <taxon>Eukaryota</taxon>
        <taxon>Metazoa</taxon>
        <taxon>Spiralia</taxon>
        <taxon>Lophotrochozoa</taxon>
        <taxon>Mollusca</taxon>
        <taxon>Bivalvia</taxon>
        <taxon>Autobranchia</taxon>
        <taxon>Heteroconchia</taxon>
        <taxon>Euheterodonta</taxon>
        <taxon>Imparidentia</taxon>
        <taxon>Neoheterodontei</taxon>
        <taxon>Myida</taxon>
        <taxon>Myoidea</taxon>
        <taxon>Myidae</taxon>
        <taxon>Mya</taxon>
    </lineage>
</organism>
<sequence length="257" mass="29231">MANEKLMKGDVMEFASNMKKLKPVYAHRCILSSRCAVFKATFAEQTQKNGTIDKDTPFVLSDMSADIFMAMLEFIYTNCVTLTPKIAIEVLATALEYGLDDLRRAAVTYGQEDLKEKVLIYIEQHTESVFKSKAFQELSEDALAEVLKIDGLGMDEAEIIKYVKEWAAVNSVVLGRPVADVAKNVIVWIRLPILTPDEIEKLEKDNKKDNIIPVELFSTAWRFHALNQPDPNNERARKRIGTQERSHHKNLNVHKFS</sequence>
<reference evidence="3" key="1">
    <citation type="submission" date="2022-11" db="EMBL/GenBank/DDBJ databases">
        <title>Centuries of genome instability and evolution in soft-shell clam transmissible cancer (bioRxiv).</title>
        <authorList>
            <person name="Hart S.F.M."/>
            <person name="Yonemitsu M.A."/>
            <person name="Giersch R.M."/>
            <person name="Beal B.F."/>
            <person name="Arriagada G."/>
            <person name="Davis B.W."/>
            <person name="Ostrander E.A."/>
            <person name="Goff S.P."/>
            <person name="Metzger M.J."/>
        </authorList>
    </citation>
    <scope>NUCLEOTIDE SEQUENCE</scope>
    <source>
        <strain evidence="3">MELC-2E11</strain>
        <tissue evidence="3">Siphon/mantle</tissue>
    </source>
</reference>
<dbReference type="SUPFAM" id="SSF54695">
    <property type="entry name" value="POZ domain"/>
    <property type="match status" value="1"/>
</dbReference>
<feature type="compositionally biased region" description="Basic residues" evidence="1">
    <location>
        <begin position="236"/>
        <end position="257"/>
    </location>
</feature>
<dbReference type="CDD" id="cd18494">
    <property type="entry name" value="BACK_BTBD19"/>
    <property type="match status" value="1"/>
</dbReference>
<dbReference type="Gene3D" id="3.30.710.10">
    <property type="entry name" value="Potassium Channel Kv1.1, Chain A"/>
    <property type="match status" value="1"/>
</dbReference>
<dbReference type="InterPro" id="IPR042846">
    <property type="entry name" value="BTBD19"/>
</dbReference>
<feature type="domain" description="BTB" evidence="2">
    <location>
        <begin position="9"/>
        <end position="84"/>
    </location>
</feature>
<name>A0ABY7FSJ4_MYAAR</name>
<dbReference type="PANTHER" id="PTHR46965">
    <property type="entry name" value="BTB/POZ DOMAIN-CONTAINING PROTEIN 19"/>
    <property type="match status" value="1"/>
</dbReference>
<dbReference type="Gene3D" id="1.25.40.420">
    <property type="match status" value="1"/>
</dbReference>
<evidence type="ECO:0000259" key="2">
    <source>
        <dbReference type="PROSITE" id="PS50097"/>
    </source>
</evidence>
<dbReference type="EMBL" id="CP111024">
    <property type="protein sequence ID" value="WAR24254.1"/>
    <property type="molecule type" value="Genomic_DNA"/>
</dbReference>
<keyword evidence="4" id="KW-1185">Reference proteome</keyword>
<proteinExistence type="predicted"/>
<dbReference type="CDD" id="cd18294">
    <property type="entry name" value="BTB_POZ_BTBD19"/>
    <property type="match status" value="1"/>
</dbReference>
<gene>
    <name evidence="3" type="ORF">MAR_037923</name>
</gene>
<dbReference type="Proteomes" id="UP001164746">
    <property type="component" value="Chromosome 13"/>
</dbReference>
<dbReference type="SMART" id="SM00225">
    <property type="entry name" value="BTB"/>
    <property type="match status" value="1"/>
</dbReference>
<dbReference type="PANTHER" id="PTHR46965:SF1">
    <property type="entry name" value="BTB_POZ DOMAIN-CONTAINING PROTEIN 19"/>
    <property type="match status" value="1"/>
</dbReference>
<evidence type="ECO:0000256" key="1">
    <source>
        <dbReference type="SAM" id="MobiDB-lite"/>
    </source>
</evidence>
<evidence type="ECO:0000313" key="3">
    <source>
        <dbReference type="EMBL" id="WAR24254.1"/>
    </source>
</evidence>
<dbReference type="PROSITE" id="PS50097">
    <property type="entry name" value="BTB"/>
    <property type="match status" value="1"/>
</dbReference>
<dbReference type="InterPro" id="IPR000210">
    <property type="entry name" value="BTB/POZ_dom"/>
</dbReference>
<dbReference type="InterPro" id="IPR011333">
    <property type="entry name" value="SKP1/BTB/POZ_sf"/>
</dbReference>
<evidence type="ECO:0000313" key="4">
    <source>
        <dbReference type="Proteomes" id="UP001164746"/>
    </source>
</evidence>
<dbReference type="Pfam" id="PF00651">
    <property type="entry name" value="BTB"/>
    <property type="match status" value="1"/>
</dbReference>
<protein>
    <submittedName>
        <fullName evidence="3">BTBDJ-like protein</fullName>
    </submittedName>
</protein>
<accession>A0ABY7FSJ4</accession>